<evidence type="ECO:0000313" key="2">
    <source>
        <dbReference type="EMBL" id="CUW99326.1"/>
    </source>
</evidence>
<sequence length="139" mass="15054">MAYASRTNIEDLWGSEFIADLIREDVDAEVAIARAVEQASGEIDTHLSARYATPIPGTPQALVMPCVNIAVYYLAIRHTSLTTTIEDRYKQAVELLKRIADGKAGLGADEPKVPTDDGLSSSGAAFYSGPRLFGRDRLP</sequence>
<dbReference type="EMBL" id="FBVY01000036">
    <property type="protein sequence ID" value="CUW99326.1"/>
    <property type="molecule type" value="Genomic_DNA"/>
</dbReference>
<organism evidence="2 3">
    <name type="scientific">Agrobacterium genomosp. 2 str. CFBP 5494</name>
    <dbReference type="NCBI Taxonomy" id="1183436"/>
    <lineage>
        <taxon>Bacteria</taxon>
        <taxon>Pseudomonadati</taxon>
        <taxon>Pseudomonadota</taxon>
        <taxon>Alphaproteobacteria</taxon>
        <taxon>Hyphomicrobiales</taxon>
        <taxon>Rhizobiaceae</taxon>
        <taxon>Rhizobium/Agrobacterium group</taxon>
        <taxon>Agrobacterium</taxon>
        <taxon>Agrobacterium tumefaciens complex</taxon>
    </lineage>
</organism>
<evidence type="ECO:0008006" key="4">
    <source>
        <dbReference type="Google" id="ProtNLM"/>
    </source>
</evidence>
<dbReference type="Pfam" id="PF07030">
    <property type="entry name" value="Phage_Mu_Gp36"/>
    <property type="match status" value="1"/>
</dbReference>
<dbReference type="RefSeq" id="WP_052817227.1">
    <property type="nucleotide sequence ID" value="NZ_LT009719.1"/>
</dbReference>
<comment type="caution">
    <text evidence="2">The sequence shown here is derived from an EMBL/GenBank/DDBJ whole genome shotgun (WGS) entry which is preliminary data.</text>
</comment>
<proteinExistence type="predicted"/>
<reference evidence="2 3" key="1">
    <citation type="submission" date="2016-01" db="EMBL/GenBank/DDBJ databases">
        <authorList>
            <person name="Regsiter A."/>
            <person name="william w."/>
        </authorList>
    </citation>
    <scope>NUCLEOTIDE SEQUENCE [LARGE SCALE GENOMIC DNA]</scope>
    <source>
        <strain evidence="2 3">CFBP 5494</strain>
    </source>
</reference>
<dbReference type="InterPro" id="IPR009752">
    <property type="entry name" value="Phage_Mu_GpJ"/>
</dbReference>
<evidence type="ECO:0000256" key="1">
    <source>
        <dbReference type="SAM" id="MobiDB-lite"/>
    </source>
</evidence>
<protein>
    <recommendedName>
        <fullName evidence="4">Mu-like prophage protein gp36</fullName>
    </recommendedName>
</protein>
<gene>
    <name evidence="2" type="ORF">AGR2A_Lc70078</name>
</gene>
<keyword evidence="3" id="KW-1185">Reference proteome</keyword>
<dbReference type="AlphaFoldDB" id="A0A9W5B5N5"/>
<feature type="region of interest" description="Disordered" evidence="1">
    <location>
        <begin position="105"/>
        <end position="139"/>
    </location>
</feature>
<evidence type="ECO:0000313" key="3">
    <source>
        <dbReference type="Proteomes" id="UP000191933"/>
    </source>
</evidence>
<accession>A0A9W5B5N5</accession>
<dbReference type="Proteomes" id="UP000191933">
    <property type="component" value="Unassembled WGS sequence"/>
</dbReference>
<name>A0A9W5B5N5_9HYPH</name>